<reference evidence="1 2" key="1">
    <citation type="submission" date="2019-10" db="EMBL/GenBank/DDBJ databases">
        <title>Alkaliphilus serpentinus sp. nov. and Alkaliphilus pronyensis sp. nov., two novel anaerobic alkaliphilic species isolated from the serpentinized-hosted hydrothermal field of the Prony Bay (New Caledonia).</title>
        <authorList>
            <person name="Postec A."/>
        </authorList>
    </citation>
    <scope>NUCLEOTIDE SEQUENCE [LARGE SCALE GENOMIC DNA]</scope>
    <source>
        <strain evidence="1 2">LacV</strain>
    </source>
</reference>
<name>A0A6I0EWG5_9FIRM</name>
<evidence type="ECO:0000313" key="1">
    <source>
        <dbReference type="EMBL" id="KAB3531646.1"/>
    </source>
</evidence>
<dbReference type="Proteomes" id="UP000432715">
    <property type="component" value="Unassembled WGS sequence"/>
</dbReference>
<protein>
    <submittedName>
        <fullName evidence="1">Uncharacterized protein</fullName>
    </submittedName>
</protein>
<dbReference type="OrthoDB" id="1954697at2"/>
<dbReference type="EMBL" id="WBZC01000056">
    <property type="protein sequence ID" value="KAB3531646.1"/>
    <property type="molecule type" value="Genomic_DNA"/>
</dbReference>
<sequence length="196" mass="22994">MTNELYRIKTVVYNLEKNISNNEKLQLLQDLVNEAEAYKKTLMNMPTTNQLRFNSAGDLNIITEKISEETFLYKSVMAKDVYEGDYLERFSMIRTSDLKTAGVLDIHNRFWKAHEVYGSNIFATLPLALINDEEQIKILKRLNWNRVHVDVYEIKNDIHNNSKGKIISAVERLFDNYILVREVYGDILMILHFKDV</sequence>
<keyword evidence="2" id="KW-1185">Reference proteome</keyword>
<proteinExistence type="predicted"/>
<accession>A0A6I0EWG5</accession>
<dbReference type="RefSeq" id="WP_151861993.1">
    <property type="nucleotide sequence ID" value="NZ_WBZC01000056.1"/>
</dbReference>
<dbReference type="AlphaFoldDB" id="A0A6I0EWG5"/>
<gene>
    <name evidence="1" type="ORF">F8154_12705</name>
</gene>
<comment type="caution">
    <text evidence="1">The sequence shown here is derived from an EMBL/GenBank/DDBJ whole genome shotgun (WGS) entry which is preliminary data.</text>
</comment>
<organism evidence="1 2">
    <name type="scientific">Alkaliphilus pronyensis</name>
    <dbReference type="NCBI Taxonomy" id="1482732"/>
    <lineage>
        <taxon>Bacteria</taxon>
        <taxon>Bacillati</taxon>
        <taxon>Bacillota</taxon>
        <taxon>Clostridia</taxon>
        <taxon>Peptostreptococcales</taxon>
        <taxon>Natronincolaceae</taxon>
        <taxon>Alkaliphilus</taxon>
    </lineage>
</organism>
<evidence type="ECO:0000313" key="2">
    <source>
        <dbReference type="Proteomes" id="UP000432715"/>
    </source>
</evidence>